<feature type="domain" description="Uracil-DNA glycosylase-like" evidence="1">
    <location>
        <begin position="93"/>
        <end position="193"/>
    </location>
</feature>
<dbReference type="Gene3D" id="3.40.470.10">
    <property type="entry name" value="Uracil-DNA glycosylase-like domain"/>
    <property type="match status" value="1"/>
</dbReference>
<evidence type="ECO:0000313" key="2">
    <source>
        <dbReference type="EMBL" id="TXR52453.1"/>
    </source>
</evidence>
<dbReference type="OrthoDB" id="4452717at2"/>
<keyword evidence="3" id="KW-1185">Reference proteome</keyword>
<name>A0A5C8Z5A9_9ACTN</name>
<gene>
    <name evidence="2" type="ORF">FMM08_19870</name>
</gene>
<dbReference type="EMBL" id="VKAC01000014">
    <property type="protein sequence ID" value="TXR52453.1"/>
    <property type="molecule type" value="Genomic_DNA"/>
</dbReference>
<proteinExistence type="predicted"/>
<protein>
    <submittedName>
        <fullName evidence="2">Uracil-DNA glycosylase</fullName>
    </submittedName>
</protein>
<reference evidence="2 3" key="1">
    <citation type="submission" date="2019-07" db="EMBL/GenBank/DDBJ databases">
        <title>Quadrisphaera sp. strain DD2A genome sequencing and assembly.</title>
        <authorList>
            <person name="Kim I."/>
        </authorList>
    </citation>
    <scope>NUCLEOTIDE SEQUENCE [LARGE SCALE GENOMIC DNA]</scope>
    <source>
        <strain evidence="2 3">DD2A</strain>
    </source>
</reference>
<comment type="caution">
    <text evidence="2">The sequence shown here is derived from an EMBL/GenBank/DDBJ whole genome shotgun (WGS) entry which is preliminary data.</text>
</comment>
<evidence type="ECO:0000259" key="1">
    <source>
        <dbReference type="Pfam" id="PF03167"/>
    </source>
</evidence>
<dbReference type="InterPro" id="IPR005122">
    <property type="entry name" value="Uracil-DNA_glycosylase-like"/>
</dbReference>
<accession>A0A5C8Z5A9</accession>
<dbReference type="Proteomes" id="UP000321234">
    <property type="component" value="Unassembled WGS sequence"/>
</dbReference>
<organism evidence="2 3">
    <name type="scientific">Quadrisphaera setariae</name>
    <dbReference type="NCBI Taxonomy" id="2593304"/>
    <lineage>
        <taxon>Bacteria</taxon>
        <taxon>Bacillati</taxon>
        <taxon>Actinomycetota</taxon>
        <taxon>Actinomycetes</taxon>
        <taxon>Kineosporiales</taxon>
        <taxon>Kineosporiaceae</taxon>
        <taxon>Quadrisphaera</taxon>
    </lineage>
</organism>
<dbReference type="Pfam" id="PF03167">
    <property type="entry name" value="UDG"/>
    <property type="match status" value="1"/>
</dbReference>
<dbReference type="AlphaFoldDB" id="A0A5C8Z5A9"/>
<dbReference type="InterPro" id="IPR036895">
    <property type="entry name" value="Uracil-DNA_glycosylase-like_sf"/>
</dbReference>
<sequence>MLTGEGGVGMTGPQSTAWAEERRARVLEAHVAELNALVQTWRQEEPERVVPWFDPADGGTTASVLLLLESPAPSTTSSAGSHLCSEDNADATNRLLRSRRLAAGLPRSACVKWNAVPWASTTPHRAPDLARAASRLRQVLAHLPRLQVVITFGGTAAAVLATASTQADPPVLLPALAVPHPSQRNTRARQEALERIDRALTCAAGLVRSPLVLGALADRPSAPRCEAGTSARS</sequence>
<evidence type="ECO:0000313" key="3">
    <source>
        <dbReference type="Proteomes" id="UP000321234"/>
    </source>
</evidence>
<dbReference type="SUPFAM" id="SSF52141">
    <property type="entry name" value="Uracil-DNA glycosylase-like"/>
    <property type="match status" value="1"/>
</dbReference>